<gene>
    <name evidence="3" type="ORF">RM609_16460</name>
</gene>
<sequence length="310" mass="32003">MSYWDADAQKWVDEPPPGWRPPPESRSAGTGDDTDDEPEVTLGAPDPYEDRPTGPSHASILAGVVAGVVLAAGLGVGIWALVRDDGGGGGGDGPVPTATAWPSPGPTDTYGSSYGSSYGTTYGTTSGTSSGTTSGLSGGYPNPYNPNPYPTATTYGTYSAPGAASGFVRTTDPAGFRLDVPAGWSRSTDRGSVFYKTADGLSLIQVFTLSPPGATPYDSLLETEKYVSEYKNYRKARLGAVSGQGNPAEYEYAYTLSDGTGRHVVIHAYTAPDGKQYALLVGGPVGSESTQGLVMRSLVGSFCPTGYCVG</sequence>
<proteinExistence type="predicted"/>
<protein>
    <recommendedName>
        <fullName evidence="5">Serine/arginine repetitive matrix protein 2</fullName>
    </recommendedName>
</protein>
<keyword evidence="2" id="KW-1133">Transmembrane helix</keyword>
<evidence type="ECO:0008006" key="5">
    <source>
        <dbReference type="Google" id="ProtNLM"/>
    </source>
</evidence>
<evidence type="ECO:0000256" key="2">
    <source>
        <dbReference type="SAM" id="Phobius"/>
    </source>
</evidence>
<evidence type="ECO:0000256" key="1">
    <source>
        <dbReference type="SAM" id="MobiDB-lite"/>
    </source>
</evidence>
<comment type="caution">
    <text evidence="3">The sequence shown here is derived from an EMBL/GenBank/DDBJ whole genome shotgun (WGS) entry which is preliminary data.</text>
</comment>
<dbReference type="EMBL" id="JAVRFI010000009">
    <property type="protein sequence ID" value="MDT0450656.1"/>
    <property type="molecule type" value="Genomic_DNA"/>
</dbReference>
<keyword evidence="2" id="KW-0812">Transmembrane</keyword>
<evidence type="ECO:0000313" key="4">
    <source>
        <dbReference type="Proteomes" id="UP001180531"/>
    </source>
</evidence>
<keyword evidence="2" id="KW-0472">Membrane</keyword>
<reference evidence="3" key="1">
    <citation type="submission" date="2024-05" db="EMBL/GenBank/DDBJ databases">
        <title>30 novel species of actinomycetes from the DSMZ collection.</title>
        <authorList>
            <person name="Nouioui I."/>
        </authorList>
    </citation>
    <scope>NUCLEOTIDE SEQUENCE</scope>
    <source>
        <strain evidence="3">DSM 40473</strain>
    </source>
</reference>
<dbReference type="Proteomes" id="UP001180531">
    <property type="component" value="Unassembled WGS sequence"/>
</dbReference>
<dbReference type="RefSeq" id="WP_311611606.1">
    <property type="nucleotide sequence ID" value="NZ_JAVRFI010000009.1"/>
</dbReference>
<name>A0ABU2SNT8_9ACTN</name>
<feature type="transmembrane region" description="Helical" evidence="2">
    <location>
        <begin position="60"/>
        <end position="82"/>
    </location>
</feature>
<feature type="region of interest" description="Disordered" evidence="1">
    <location>
        <begin position="1"/>
        <end position="55"/>
    </location>
</feature>
<organism evidence="3 4">
    <name type="scientific">Streptomyces hesseae</name>
    <dbReference type="NCBI Taxonomy" id="3075519"/>
    <lineage>
        <taxon>Bacteria</taxon>
        <taxon>Bacillati</taxon>
        <taxon>Actinomycetota</taxon>
        <taxon>Actinomycetes</taxon>
        <taxon>Kitasatosporales</taxon>
        <taxon>Streptomycetaceae</taxon>
        <taxon>Streptomyces</taxon>
    </lineage>
</organism>
<feature type="compositionally biased region" description="Pro residues" evidence="1">
    <location>
        <begin position="14"/>
        <end position="24"/>
    </location>
</feature>
<evidence type="ECO:0000313" key="3">
    <source>
        <dbReference type="EMBL" id="MDT0450656.1"/>
    </source>
</evidence>
<keyword evidence="4" id="KW-1185">Reference proteome</keyword>
<accession>A0ABU2SNT8</accession>